<keyword evidence="6" id="KW-0408">Iron</keyword>
<proteinExistence type="predicted"/>
<evidence type="ECO:0000256" key="6">
    <source>
        <dbReference type="ARBA" id="ARBA00023004"/>
    </source>
</evidence>
<dbReference type="InterPro" id="IPR006620">
    <property type="entry name" value="Pro_4_hyd_alph"/>
</dbReference>
<dbReference type="PANTHER" id="PTHR12907:SF26">
    <property type="entry name" value="HIF PROLYL HYDROXYLASE, ISOFORM C"/>
    <property type="match status" value="1"/>
</dbReference>
<dbReference type="eggNOG" id="COG3751">
    <property type="taxonomic scope" value="Bacteria"/>
</dbReference>
<dbReference type="GeneID" id="89452363"/>
<evidence type="ECO:0000256" key="1">
    <source>
        <dbReference type="ARBA" id="ARBA00001961"/>
    </source>
</evidence>
<dbReference type="PROSITE" id="PS51471">
    <property type="entry name" value="FE2OG_OXY"/>
    <property type="match status" value="1"/>
</dbReference>
<dbReference type="RefSeq" id="WP_013186335.1">
    <property type="nucleotide sequence ID" value="NC_014230.1"/>
</dbReference>
<keyword evidence="4" id="KW-0223">Dioxygenase</keyword>
<evidence type="ECO:0000256" key="2">
    <source>
        <dbReference type="ARBA" id="ARBA00022723"/>
    </source>
</evidence>
<evidence type="ECO:0000259" key="7">
    <source>
        <dbReference type="PROSITE" id="PS51471"/>
    </source>
</evidence>
<keyword evidence="3" id="KW-0847">Vitamin C</keyword>
<feature type="domain" description="Fe2OG dioxygenase" evidence="7">
    <location>
        <begin position="110"/>
        <end position="211"/>
    </location>
</feature>
<keyword evidence="5" id="KW-0560">Oxidoreductase</keyword>
<dbReference type="HOGENOM" id="CLU_022206_1_0_10"/>
<dbReference type="STRING" id="216432.CA2559_02845"/>
<dbReference type="Pfam" id="PF13640">
    <property type="entry name" value="2OG-FeII_Oxy_3"/>
    <property type="match status" value="1"/>
</dbReference>
<evidence type="ECO:0000313" key="8">
    <source>
        <dbReference type="EMBL" id="EAP87658.1"/>
    </source>
</evidence>
<gene>
    <name evidence="8" type="ordered locus">CA2559_02845</name>
</gene>
<protein>
    <submittedName>
        <fullName evidence="8">Oxidoreductase</fullName>
    </submittedName>
</protein>
<reference evidence="8 9" key="1">
    <citation type="journal article" date="2010" name="J. Bacteriol.">
        <title>The complete genome sequence of Croceibacter atlanticus HTCC2559T.</title>
        <authorList>
            <person name="Oh H.M."/>
            <person name="Kang I."/>
            <person name="Ferriera S."/>
            <person name="Giovannoni S.J."/>
            <person name="Cho J.C."/>
        </authorList>
    </citation>
    <scope>NUCLEOTIDE SEQUENCE [LARGE SCALE GENOMIC DNA]</scope>
    <source>
        <strain evidence="9">ATCC BAA-628 / HTCC2559 / KCTC 12090</strain>
    </source>
</reference>
<dbReference type="InterPro" id="IPR051559">
    <property type="entry name" value="HIF_prolyl_hydroxylases"/>
</dbReference>
<comment type="cofactor">
    <cofactor evidence="1">
        <name>L-ascorbate</name>
        <dbReference type="ChEBI" id="CHEBI:38290"/>
    </cofactor>
</comment>
<dbReference type="OrthoDB" id="9783171at2"/>
<dbReference type="SMART" id="SM00702">
    <property type="entry name" value="P4Hc"/>
    <property type="match status" value="1"/>
</dbReference>
<dbReference type="InterPro" id="IPR044862">
    <property type="entry name" value="Pro_4_hyd_alph_FE2OG_OXY"/>
</dbReference>
<sequence>MSTTQLFEDITFTENESYERIISDLITKKYSIVDDFFTLEEVSTLKESLLIKYEEDSFKKSAIGNYTNQEIDKTIRGDFILWIDEKKEEPTEQLFFAKVNSLVSYLNKTCFLGILTKEFHYAVYPTGTFYKRHLDTFQNDDRRKLSMVFYLNEDGWLPEFGGELTLYLDGGDKTILPLPGRVVIFESQVIEHEVKRVMANERLSITGWLKTR</sequence>
<dbReference type="Proteomes" id="UP000002297">
    <property type="component" value="Chromosome"/>
</dbReference>
<dbReference type="KEGG" id="cat:CA2559_02845"/>
<dbReference type="AlphaFoldDB" id="A3U5Z1"/>
<accession>A3U5Z1</accession>
<keyword evidence="2" id="KW-0479">Metal-binding</keyword>
<keyword evidence="9" id="KW-1185">Reference proteome</keyword>
<dbReference type="GO" id="GO:0071456">
    <property type="term" value="P:cellular response to hypoxia"/>
    <property type="evidence" value="ECO:0007669"/>
    <property type="project" value="TreeGrafter"/>
</dbReference>
<dbReference type="Gene3D" id="2.60.120.620">
    <property type="entry name" value="q2cbj1_9rhob like domain"/>
    <property type="match status" value="1"/>
</dbReference>
<dbReference type="GO" id="GO:0031418">
    <property type="term" value="F:L-ascorbic acid binding"/>
    <property type="evidence" value="ECO:0007669"/>
    <property type="project" value="UniProtKB-KW"/>
</dbReference>
<evidence type="ECO:0000256" key="4">
    <source>
        <dbReference type="ARBA" id="ARBA00022964"/>
    </source>
</evidence>
<dbReference type="GO" id="GO:0031543">
    <property type="term" value="F:peptidyl-proline dioxygenase activity"/>
    <property type="evidence" value="ECO:0007669"/>
    <property type="project" value="TreeGrafter"/>
</dbReference>
<name>A3U5Z1_CROAH</name>
<organism evidence="8 9">
    <name type="scientific">Croceibacter atlanticus (strain ATCC BAA-628 / JCM 21780 / CIP 108009 / IAM 15332 / KCTC 12090 / HTCC2559)</name>
    <dbReference type="NCBI Taxonomy" id="216432"/>
    <lineage>
        <taxon>Bacteria</taxon>
        <taxon>Pseudomonadati</taxon>
        <taxon>Bacteroidota</taxon>
        <taxon>Flavobacteriia</taxon>
        <taxon>Flavobacteriales</taxon>
        <taxon>Flavobacteriaceae</taxon>
        <taxon>Croceibacter</taxon>
    </lineage>
</organism>
<evidence type="ECO:0000313" key="9">
    <source>
        <dbReference type="Proteomes" id="UP000002297"/>
    </source>
</evidence>
<dbReference type="EMBL" id="CP002046">
    <property type="protein sequence ID" value="EAP87658.1"/>
    <property type="molecule type" value="Genomic_DNA"/>
</dbReference>
<dbReference type="PANTHER" id="PTHR12907">
    <property type="entry name" value="EGL NINE HOMOLOG-RELATED"/>
    <property type="match status" value="1"/>
</dbReference>
<dbReference type="GO" id="GO:0008198">
    <property type="term" value="F:ferrous iron binding"/>
    <property type="evidence" value="ECO:0007669"/>
    <property type="project" value="TreeGrafter"/>
</dbReference>
<dbReference type="InterPro" id="IPR005123">
    <property type="entry name" value="Oxoglu/Fe-dep_dioxygenase_dom"/>
</dbReference>
<evidence type="ECO:0000256" key="5">
    <source>
        <dbReference type="ARBA" id="ARBA00023002"/>
    </source>
</evidence>
<evidence type="ECO:0000256" key="3">
    <source>
        <dbReference type="ARBA" id="ARBA00022896"/>
    </source>
</evidence>